<evidence type="ECO:0000313" key="2">
    <source>
        <dbReference type="Proteomes" id="UP000249577"/>
    </source>
</evidence>
<name>A0A2W5KDD8_ANCNO</name>
<dbReference type="SUPFAM" id="SSF51569">
    <property type="entry name" value="Aldolase"/>
    <property type="match status" value="1"/>
</dbReference>
<accession>A0A2W5KDD8</accession>
<gene>
    <name evidence="1" type="ORF">DI565_14510</name>
</gene>
<sequence>MVRMIAEIGCNHMGKMEIAKELISVAAHVCKADYAK</sequence>
<comment type="caution">
    <text evidence="1">The sequence shown here is derived from an EMBL/GenBank/DDBJ whole genome shotgun (WGS) entry which is preliminary data.</text>
</comment>
<dbReference type="Gene3D" id="3.20.20.70">
    <property type="entry name" value="Aldolase class I"/>
    <property type="match status" value="1"/>
</dbReference>
<organism evidence="1 2">
    <name type="scientific">Ancylobacter novellus</name>
    <name type="common">Thiobacillus novellus</name>
    <dbReference type="NCBI Taxonomy" id="921"/>
    <lineage>
        <taxon>Bacteria</taxon>
        <taxon>Pseudomonadati</taxon>
        <taxon>Pseudomonadota</taxon>
        <taxon>Alphaproteobacteria</taxon>
        <taxon>Hyphomicrobiales</taxon>
        <taxon>Xanthobacteraceae</taxon>
        <taxon>Ancylobacter</taxon>
    </lineage>
</organism>
<proteinExistence type="predicted"/>
<evidence type="ECO:0000313" key="1">
    <source>
        <dbReference type="EMBL" id="PZQ12895.1"/>
    </source>
</evidence>
<protein>
    <submittedName>
        <fullName evidence="1">N-acetylneuraminate synthase</fullName>
    </submittedName>
</protein>
<reference evidence="1 2" key="1">
    <citation type="submission" date="2017-08" db="EMBL/GenBank/DDBJ databases">
        <title>Infants hospitalized years apart are colonized by the same room-sourced microbial strains.</title>
        <authorList>
            <person name="Brooks B."/>
            <person name="Olm M.R."/>
            <person name="Firek B.A."/>
            <person name="Baker R."/>
            <person name="Thomas B.C."/>
            <person name="Morowitz M.J."/>
            <person name="Banfield J.F."/>
        </authorList>
    </citation>
    <scope>NUCLEOTIDE SEQUENCE [LARGE SCALE GENOMIC DNA]</scope>
    <source>
        <strain evidence="1">S2_005_003_R2_43</strain>
    </source>
</reference>
<dbReference type="Proteomes" id="UP000249577">
    <property type="component" value="Unassembled WGS sequence"/>
</dbReference>
<feature type="non-terminal residue" evidence="1">
    <location>
        <position position="36"/>
    </location>
</feature>
<dbReference type="AlphaFoldDB" id="A0A2W5KDD8"/>
<dbReference type="EMBL" id="QFPN01000008">
    <property type="protein sequence ID" value="PZQ12895.1"/>
    <property type="molecule type" value="Genomic_DNA"/>
</dbReference>
<dbReference type="InterPro" id="IPR013785">
    <property type="entry name" value="Aldolase_TIM"/>
</dbReference>